<reference evidence="1 2" key="1">
    <citation type="submission" date="2011-02" db="EMBL/GenBank/DDBJ databases">
        <authorList>
            <person name="Weinstock G."/>
            <person name="Sodergren E."/>
            <person name="Clifton S."/>
            <person name="Fulton L."/>
            <person name="Fulton B."/>
            <person name="Courtney L."/>
            <person name="Fronick C."/>
            <person name="Harrison M."/>
            <person name="Strong C."/>
            <person name="Farmer C."/>
            <person name="Delahaunty K."/>
            <person name="Markovic C."/>
            <person name="Hall O."/>
            <person name="Minx P."/>
            <person name="Tomlinson C."/>
            <person name="Mitreva M."/>
            <person name="Hou S."/>
            <person name="Chen J."/>
            <person name="Wollam A."/>
            <person name="Pepin K.H."/>
            <person name="Johnson M."/>
            <person name="Bhonagiri V."/>
            <person name="Zhang X."/>
            <person name="Suruliraj S."/>
            <person name="Warren W."/>
            <person name="Chinwalla A."/>
            <person name="Mardis E.R."/>
            <person name="Wilson R.K."/>
        </authorList>
    </citation>
    <scope>NUCLEOTIDE SEQUENCE [LARGE SCALE GENOMIC DNA]</scope>
    <source>
        <strain evidence="1 2">YIT 12056</strain>
    </source>
</reference>
<dbReference type="EMBL" id="AFBM01000009">
    <property type="protein sequence ID" value="EGF53160.1"/>
    <property type="molecule type" value="Genomic_DNA"/>
</dbReference>
<sequence length="53" mass="6590">MIFFIFLFANLSIFRRLENFLRKNFKAKCNFDIAKFNIPIHREKSRKNTYFCH</sequence>
<accession>A0ABN0CQE9</accession>
<proteinExistence type="predicted"/>
<gene>
    <name evidence="1" type="ORF">HMPREF9445_00944</name>
</gene>
<keyword evidence="2" id="KW-1185">Reference proteome</keyword>
<protein>
    <submittedName>
        <fullName evidence="1">Uncharacterized protein</fullName>
    </submittedName>
</protein>
<organism evidence="1 2">
    <name type="scientific">Bacteroides clarus YIT 12056</name>
    <dbReference type="NCBI Taxonomy" id="762984"/>
    <lineage>
        <taxon>Bacteria</taxon>
        <taxon>Pseudomonadati</taxon>
        <taxon>Bacteroidota</taxon>
        <taxon>Bacteroidia</taxon>
        <taxon>Bacteroidales</taxon>
        <taxon>Bacteroidaceae</taxon>
        <taxon>Bacteroides</taxon>
    </lineage>
</organism>
<comment type="caution">
    <text evidence="1">The sequence shown here is derived from an EMBL/GenBank/DDBJ whole genome shotgun (WGS) entry which is preliminary data.</text>
</comment>
<evidence type="ECO:0000313" key="2">
    <source>
        <dbReference type="Proteomes" id="UP000010321"/>
    </source>
</evidence>
<dbReference type="Proteomes" id="UP000010321">
    <property type="component" value="Unassembled WGS sequence"/>
</dbReference>
<evidence type="ECO:0000313" key="1">
    <source>
        <dbReference type="EMBL" id="EGF53160.1"/>
    </source>
</evidence>
<name>A0ABN0CQE9_9BACE</name>